<dbReference type="RefSeq" id="WP_023067985.1">
    <property type="nucleotide sequence ID" value="NZ_AUZM01000049.1"/>
</dbReference>
<dbReference type="SMART" id="SM00934">
    <property type="entry name" value="OMPdecase"/>
    <property type="match status" value="1"/>
</dbReference>
<reference evidence="11 12" key="1">
    <citation type="journal article" date="2013" name="Front. Microbiol.">
        <title>Comparative genomic analyses of the cyanobacterium, Lyngbya aestuarii BL J, a powerful hydrogen producer.</title>
        <authorList>
            <person name="Kothari A."/>
            <person name="Vaughn M."/>
            <person name="Garcia-Pichel F."/>
        </authorList>
    </citation>
    <scope>NUCLEOTIDE SEQUENCE [LARGE SCALE GENOMIC DNA]</scope>
    <source>
        <strain evidence="11 12">BL J</strain>
    </source>
</reference>
<dbReference type="Gene3D" id="3.20.20.70">
    <property type="entry name" value="Aldolase class I"/>
    <property type="match status" value="1"/>
</dbReference>
<evidence type="ECO:0000256" key="8">
    <source>
        <dbReference type="ARBA" id="ARBA00049157"/>
    </source>
</evidence>
<feature type="binding site" evidence="9">
    <location>
        <position position="384"/>
    </location>
    <ligand>
        <name>5-phospho-alpha-D-ribose 1-diphosphate</name>
        <dbReference type="ChEBI" id="CHEBI:58017"/>
        <note>ligand shared between dimeric partners</note>
    </ligand>
</feature>
<dbReference type="InterPro" id="IPR001754">
    <property type="entry name" value="OMPdeCOase_dom"/>
</dbReference>
<comment type="function">
    <text evidence="9">Catalyzes the transfer of a ribosyl phosphate group from 5-phosphoribose 1-diphosphate to orotate, leading to the formation of orotidine monophosphate (OMP).</text>
</comment>
<sequence length="487" mass="54701">MNFFDKLIAAIERNQSLLYVALDPNPECYSFNPDQSVITVEQWHNELKSIVAQTVDVVCAYKLTLGFYQALGWQGIQLLEQIVQFIPSDLPIILDAKYGDINSSNVFAQLIFEQWKIDACTVSAYTGLDQLTPFLVYPDKAVFVLCATSNPSATILQEYPTPEQSLYLQLVQETQTWGTLEQLGLEVGMMADTLARVRKTAPERLILLEGDRSEENDLIEESELTPILAAGLNQNREGLLLPVPSCFLEAENITQVVTEFRDKINKIRSQDVQGSPTCNLWLPDICFLEHQPHRNLILQLYDIGCIIFGEHVQSSGEIFPYYVDLRRIISIPQIFHKIVSAYADILEDLEFDRIAGIPYGSLPTATGLALRMERPMIFPRKEVKSYGTGRLIEGHFQAGEKIVVVDDILITGNSVMRGAEKLKSAGLEVEDIVVFIDHGRGVMDKLKSNGYQGYTVLSLAEIADTLYQANRISSQEFDLFQESTAQT</sequence>
<dbReference type="GO" id="GO:0000287">
    <property type="term" value="F:magnesium ion binding"/>
    <property type="evidence" value="ECO:0007669"/>
    <property type="project" value="UniProtKB-UniRule"/>
</dbReference>
<name>U7QD32_9CYAN</name>
<dbReference type="InterPro" id="IPR011060">
    <property type="entry name" value="RibuloseP-bd_barrel"/>
</dbReference>
<dbReference type="NCBIfam" id="NF004034">
    <property type="entry name" value="PRK05500.1"/>
    <property type="match status" value="1"/>
</dbReference>
<evidence type="ECO:0000256" key="9">
    <source>
        <dbReference type="HAMAP-Rule" id="MF_01208"/>
    </source>
</evidence>
<dbReference type="InterPro" id="IPR023031">
    <property type="entry name" value="OPRT"/>
</dbReference>
<comment type="catalytic activity">
    <reaction evidence="8">
        <text>orotidine 5'-phosphate + H(+) = UMP + CO2</text>
        <dbReference type="Rhea" id="RHEA:11596"/>
        <dbReference type="ChEBI" id="CHEBI:15378"/>
        <dbReference type="ChEBI" id="CHEBI:16526"/>
        <dbReference type="ChEBI" id="CHEBI:57538"/>
        <dbReference type="ChEBI" id="CHEBI:57865"/>
        <dbReference type="EC" id="4.1.1.23"/>
    </reaction>
</comment>
<dbReference type="InterPro" id="IPR011995">
    <property type="entry name" value="OMPdecase_type-2"/>
</dbReference>
<dbReference type="EMBL" id="AUZM01000049">
    <property type="protein sequence ID" value="ERT05784.1"/>
    <property type="molecule type" value="Genomic_DNA"/>
</dbReference>
<keyword evidence="7 11" id="KW-0456">Lyase</keyword>
<dbReference type="GO" id="GO:0044205">
    <property type="term" value="P:'de novo' UMP biosynthetic process"/>
    <property type="evidence" value="ECO:0007669"/>
    <property type="project" value="UniProtKB-UniRule"/>
</dbReference>
<evidence type="ECO:0000256" key="4">
    <source>
        <dbReference type="ARBA" id="ARBA00022679"/>
    </source>
</evidence>
<evidence type="ECO:0000313" key="12">
    <source>
        <dbReference type="Proteomes" id="UP000017127"/>
    </source>
</evidence>
<dbReference type="CDD" id="cd06223">
    <property type="entry name" value="PRTases_typeI"/>
    <property type="match status" value="1"/>
</dbReference>
<dbReference type="GO" id="GO:0004590">
    <property type="term" value="F:orotidine-5'-phosphate decarboxylase activity"/>
    <property type="evidence" value="ECO:0007669"/>
    <property type="project" value="UniProtKB-UniRule"/>
</dbReference>
<dbReference type="InterPro" id="IPR000836">
    <property type="entry name" value="PRTase_dom"/>
</dbReference>
<evidence type="ECO:0000313" key="11">
    <source>
        <dbReference type="EMBL" id="ERT05784.1"/>
    </source>
</evidence>
<dbReference type="PATRIC" id="fig|1348334.3.peg.4138"/>
<keyword evidence="6 9" id="KW-0665">Pyrimidine biosynthesis</keyword>
<feature type="domain" description="Orotidine 5'-phosphate decarboxylase" evidence="10">
    <location>
        <begin position="17"/>
        <end position="260"/>
    </location>
</feature>
<keyword evidence="5" id="KW-0210">Decarboxylase</keyword>
<feature type="binding site" description="in other chain" evidence="9">
    <location>
        <begin position="406"/>
        <end position="414"/>
    </location>
    <ligand>
        <name>5-phospho-alpha-D-ribose 1-diphosphate</name>
        <dbReference type="ChEBI" id="CHEBI:58017"/>
        <note>ligand shared between dimeric partners</note>
    </ligand>
</feature>
<keyword evidence="12" id="KW-1185">Reference proteome</keyword>
<dbReference type="PANTHER" id="PTHR19278">
    <property type="entry name" value="OROTATE PHOSPHORIBOSYLTRANSFERASE"/>
    <property type="match status" value="1"/>
</dbReference>
<evidence type="ECO:0000256" key="6">
    <source>
        <dbReference type="ARBA" id="ARBA00022975"/>
    </source>
</evidence>
<dbReference type="PANTHER" id="PTHR19278:SF9">
    <property type="entry name" value="URIDINE 5'-MONOPHOSPHATE SYNTHASE"/>
    <property type="match status" value="1"/>
</dbReference>
<comment type="caution">
    <text evidence="11">The sequence shown here is derived from an EMBL/GenBank/DDBJ whole genome shotgun (WGS) entry which is preliminary data.</text>
</comment>
<dbReference type="UniPathway" id="UPA00070">
    <property type="reaction ID" value="UER00119"/>
</dbReference>
<keyword evidence="3 9" id="KW-0328">Glycosyltransferase</keyword>
<evidence type="ECO:0000256" key="2">
    <source>
        <dbReference type="ARBA" id="ARBA00004889"/>
    </source>
</evidence>
<comment type="catalytic activity">
    <reaction evidence="9">
        <text>orotidine 5'-phosphate + diphosphate = orotate + 5-phospho-alpha-D-ribose 1-diphosphate</text>
        <dbReference type="Rhea" id="RHEA:10380"/>
        <dbReference type="ChEBI" id="CHEBI:30839"/>
        <dbReference type="ChEBI" id="CHEBI:33019"/>
        <dbReference type="ChEBI" id="CHEBI:57538"/>
        <dbReference type="ChEBI" id="CHEBI:58017"/>
        <dbReference type="EC" id="2.4.2.10"/>
    </reaction>
</comment>
<dbReference type="NCBIfam" id="TIGR02127">
    <property type="entry name" value="pyrF_sub2"/>
    <property type="match status" value="1"/>
</dbReference>
<accession>U7QD32</accession>
<dbReference type="Pfam" id="PF00156">
    <property type="entry name" value="Pribosyltran"/>
    <property type="match status" value="1"/>
</dbReference>
<dbReference type="GO" id="GO:0004588">
    <property type="term" value="F:orotate phosphoribosyltransferase activity"/>
    <property type="evidence" value="ECO:0007669"/>
    <property type="project" value="UniProtKB-UniRule"/>
</dbReference>
<dbReference type="SUPFAM" id="SSF51366">
    <property type="entry name" value="Ribulose-phoshate binding barrel"/>
    <property type="match status" value="1"/>
</dbReference>
<proteinExistence type="inferred from homology"/>
<comment type="pathway">
    <text evidence="2 9">Pyrimidine metabolism; UMP biosynthesis via de novo pathway; UMP from orotate: step 1/2.</text>
</comment>
<keyword evidence="4 9" id="KW-0808">Transferase</keyword>
<feature type="binding site" evidence="9">
    <location>
        <position position="380"/>
    </location>
    <ligand>
        <name>5-phospho-alpha-D-ribose 1-diphosphate</name>
        <dbReference type="ChEBI" id="CHEBI:58017"/>
        <note>ligand shared between dimeric partners</note>
    </ligand>
</feature>
<comment type="cofactor">
    <cofactor evidence="9">
        <name>Mg(2+)</name>
        <dbReference type="ChEBI" id="CHEBI:18420"/>
    </cofactor>
</comment>
<dbReference type="InterPro" id="IPR029057">
    <property type="entry name" value="PRTase-like"/>
</dbReference>
<dbReference type="HAMAP" id="MF_01208">
    <property type="entry name" value="PyrE"/>
    <property type="match status" value="1"/>
</dbReference>
<dbReference type="GO" id="GO:0006207">
    <property type="term" value="P:'de novo' pyrimidine nucleobase biosynthetic process"/>
    <property type="evidence" value="ECO:0007669"/>
    <property type="project" value="InterPro"/>
</dbReference>
<comment type="pathway">
    <text evidence="1">Pyrimidine metabolism; UMP biosynthesis via de novo pathway; UMP from orotate: step 2/2.</text>
</comment>
<protein>
    <recommendedName>
        <fullName evidence="9">Orotate phosphoribosyltransferase</fullName>
        <shortName evidence="9">OPRT</shortName>
        <shortName evidence="9">OPRTase</shortName>
        <ecNumber evidence="9">2.4.2.10</ecNumber>
    </recommendedName>
</protein>
<dbReference type="AlphaFoldDB" id="U7QD32"/>
<organism evidence="11 12">
    <name type="scientific">Lyngbya aestuarii BL J</name>
    <dbReference type="NCBI Taxonomy" id="1348334"/>
    <lineage>
        <taxon>Bacteria</taxon>
        <taxon>Bacillati</taxon>
        <taxon>Cyanobacteriota</taxon>
        <taxon>Cyanophyceae</taxon>
        <taxon>Oscillatoriophycideae</taxon>
        <taxon>Oscillatoriales</taxon>
        <taxon>Microcoleaceae</taxon>
        <taxon>Lyngbya</taxon>
    </lineage>
</organism>
<dbReference type="Pfam" id="PF00215">
    <property type="entry name" value="OMPdecase"/>
    <property type="match status" value="1"/>
</dbReference>
<evidence type="ECO:0000259" key="10">
    <source>
        <dbReference type="SMART" id="SM00934"/>
    </source>
</evidence>
<evidence type="ECO:0000256" key="3">
    <source>
        <dbReference type="ARBA" id="ARBA00022676"/>
    </source>
</evidence>
<evidence type="ECO:0000256" key="5">
    <source>
        <dbReference type="ARBA" id="ARBA00022793"/>
    </source>
</evidence>
<dbReference type="SUPFAM" id="SSF53271">
    <property type="entry name" value="PRTase-like"/>
    <property type="match status" value="1"/>
</dbReference>
<dbReference type="NCBIfam" id="TIGR00336">
    <property type="entry name" value="pyrE"/>
    <property type="match status" value="1"/>
</dbReference>
<evidence type="ECO:0000256" key="1">
    <source>
        <dbReference type="ARBA" id="ARBA00004861"/>
    </source>
</evidence>
<comment type="caution">
    <text evidence="9">Lacks conserved residue(s) required for the propagation of feature annotation.</text>
</comment>
<dbReference type="InterPro" id="IPR004467">
    <property type="entry name" value="Or_phspho_trans_dom"/>
</dbReference>
<dbReference type="Proteomes" id="UP000017127">
    <property type="component" value="Unassembled WGS sequence"/>
</dbReference>
<comment type="subunit">
    <text evidence="9">Homodimer.</text>
</comment>
<evidence type="ECO:0000256" key="7">
    <source>
        <dbReference type="ARBA" id="ARBA00023239"/>
    </source>
</evidence>
<dbReference type="InterPro" id="IPR013785">
    <property type="entry name" value="Aldolase_TIM"/>
</dbReference>
<gene>
    <name evidence="9" type="primary">pyrE</name>
    <name evidence="11" type="ORF">M595_4283</name>
</gene>
<dbReference type="CDD" id="cd04725">
    <property type="entry name" value="OMP_decarboxylase_like"/>
    <property type="match status" value="1"/>
</dbReference>
<keyword evidence="9" id="KW-0460">Magnesium</keyword>
<comment type="similarity">
    <text evidence="9">Belongs to the purine/pyrimidine phosphoribosyltransferase family. PyrE subfamily.</text>
</comment>
<dbReference type="EC" id="2.4.2.10" evidence="9"/>
<dbReference type="OrthoDB" id="9802134at2"/>
<dbReference type="Gene3D" id="3.40.50.2020">
    <property type="match status" value="1"/>
</dbReference>
<feature type="binding site" description="in other chain" evidence="9">
    <location>
        <position position="381"/>
    </location>
    <ligand>
        <name>5-phospho-alpha-D-ribose 1-diphosphate</name>
        <dbReference type="ChEBI" id="CHEBI:58017"/>
        <note>ligand shared between dimeric partners</note>
    </ligand>
</feature>